<sequence length="323" mass="38034">MLDRYTEMKQWRKNKMETVSANPFTLNEWHDEIIRITVKRALDQVQSERGAPPAPFVFFLMGSGGRFEQGIWSDQDHGLIFHGGPHCQDYFLTLGKEIAVGLDLVGYELCDGNVMASNPMWCQSIHGWKQQISDWLTEASWTSLRYFSTFFDSRGLIGDNRFLHDLKDHSFSMIHDHPELFLRFIDNVDLIKKGIGVFGQFLPEFRGEQSGQINIKQTTFFPYVNALRLLALKEKIYVPSTLSRFQKIKHLYPYIHSFEPYFIQLLYFRLHFQQNARSYQQVHFISLDDLSKKDKKELKWLMRKGHDLFSETKKIIEDGCSRW</sequence>
<reference evidence="3 4" key="1">
    <citation type="submission" date="2019-03" db="EMBL/GenBank/DDBJ databases">
        <title>Genomic Encyclopedia of Type Strains, Phase IV (KMG-IV): sequencing the most valuable type-strain genomes for metagenomic binning, comparative biology and taxonomic classification.</title>
        <authorList>
            <person name="Goeker M."/>
        </authorList>
    </citation>
    <scope>NUCLEOTIDE SEQUENCE [LARGE SCALE GENOMIC DNA]</scope>
    <source>
        <strain evidence="3 4">DSM 25894</strain>
    </source>
</reference>
<evidence type="ECO:0000259" key="1">
    <source>
        <dbReference type="Pfam" id="PF03445"/>
    </source>
</evidence>
<gene>
    <name evidence="3" type="ORF">EDD68_1085</name>
</gene>
<dbReference type="Pfam" id="PF03445">
    <property type="entry name" value="DUF294"/>
    <property type="match status" value="1"/>
</dbReference>
<protein>
    <submittedName>
        <fullName evidence="3">CBS domain-containing protein</fullName>
    </submittedName>
</protein>
<name>A0A4R3N3K3_9BACI</name>
<dbReference type="AlphaFoldDB" id="A0A4R3N3K3"/>
<dbReference type="GO" id="GO:0008773">
    <property type="term" value="F:[protein-PII] uridylyltransferase activity"/>
    <property type="evidence" value="ECO:0007669"/>
    <property type="project" value="InterPro"/>
</dbReference>
<keyword evidence="4" id="KW-1185">Reference proteome</keyword>
<dbReference type="InterPro" id="IPR005105">
    <property type="entry name" value="GlnD_Uridyltrans_N"/>
</dbReference>
<feature type="domain" description="DUF294" evidence="2">
    <location>
        <begin position="180"/>
        <end position="307"/>
    </location>
</feature>
<feature type="domain" description="Protein-PII uridylyltransferase N-terminal" evidence="1">
    <location>
        <begin position="25"/>
        <end position="139"/>
    </location>
</feature>
<dbReference type="InterPro" id="IPR018821">
    <property type="entry name" value="DUF294_put_nucleoTrafse_sb-bd"/>
</dbReference>
<dbReference type="Pfam" id="PF10335">
    <property type="entry name" value="DUF294_C"/>
    <property type="match status" value="1"/>
</dbReference>
<dbReference type="Proteomes" id="UP000294650">
    <property type="component" value="Unassembled WGS sequence"/>
</dbReference>
<comment type="caution">
    <text evidence="3">The sequence shown here is derived from an EMBL/GenBank/DDBJ whole genome shotgun (WGS) entry which is preliminary data.</text>
</comment>
<evidence type="ECO:0000313" key="3">
    <source>
        <dbReference type="EMBL" id="TCT22586.1"/>
    </source>
</evidence>
<dbReference type="CDD" id="cd05401">
    <property type="entry name" value="NT_GlnE_GlnD_like"/>
    <property type="match status" value="1"/>
</dbReference>
<dbReference type="EMBL" id="SMAN01000008">
    <property type="protein sequence ID" value="TCT22586.1"/>
    <property type="molecule type" value="Genomic_DNA"/>
</dbReference>
<evidence type="ECO:0000259" key="2">
    <source>
        <dbReference type="Pfam" id="PF10335"/>
    </source>
</evidence>
<dbReference type="OrthoDB" id="9810963at2"/>
<accession>A0A4R3N3K3</accession>
<evidence type="ECO:0000313" key="4">
    <source>
        <dbReference type="Proteomes" id="UP000294650"/>
    </source>
</evidence>
<proteinExistence type="predicted"/>
<organism evidence="3 4">
    <name type="scientific">Melghiribacillus thermohalophilus</name>
    <dbReference type="NCBI Taxonomy" id="1324956"/>
    <lineage>
        <taxon>Bacteria</taxon>
        <taxon>Bacillati</taxon>
        <taxon>Bacillota</taxon>
        <taxon>Bacilli</taxon>
        <taxon>Bacillales</taxon>
        <taxon>Bacillaceae</taxon>
        <taxon>Melghiribacillus</taxon>
    </lineage>
</organism>
<dbReference type="RefSeq" id="WP_132371592.1">
    <property type="nucleotide sequence ID" value="NZ_SMAN01000008.1"/>
</dbReference>